<evidence type="ECO:0000256" key="1">
    <source>
        <dbReference type="SAM" id="MobiDB-lite"/>
    </source>
</evidence>
<dbReference type="GO" id="GO:0010507">
    <property type="term" value="P:negative regulation of autophagy"/>
    <property type="evidence" value="ECO:0007669"/>
    <property type="project" value="TreeGrafter"/>
</dbReference>
<feature type="compositionally biased region" description="Polar residues" evidence="1">
    <location>
        <begin position="16"/>
        <end position="29"/>
    </location>
</feature>
<accession>A0A3N0Z2M6</accession>
<dbReference type="EMBL" id="RJVU01015164">
    <property type="protein sequence ID" value="ROL52552.1"/>
    <property type="molecule type" value="Genomic_DNA"/>
</dbReference>
<dbReference type="InterPro" id="IPR028192">
    <property type="entry name" value="BMF"/>
</dbReference>
<gene>
    <name evidence="2" type="ORF">DPX16_11657</name>
</gene>
<name>A0A3N0Z2M6_ANAGA</name>
<dbReference type="Pfam" id="PF15185">
    <property type="entry name" value="BMF"/>
    <property type="match status" value="1"/>
</dbReference>
<proteinExistence type="predicted"/>
<feature type="region of interest" description="Disordered" evidence="1">
    <location>
        <begin position="62"/>
        <end position="89"/>
    </location>
</feature>
<evidence type="ECO:0000313" key="3">
    <source>
        <dbReference type="Proteomes" id="UP000281406"/>
    </source>
</evidence>
<dbReference type="PANTHER" id="PTHR32014:SF2">
    <property type="entry name" value="BCL-2-MODIFYING FACTOR"/>
    <property type="match status" value="1"/>
</dbReference>
<feature type="region of interest" description="Disordered" evidence="1">
    <location>
        <begin position="1"/>
        <end position="38"/>
    </location>
</feature>
<dbReference type="GO" id="GO:0016459">
    <property type="term" value="C:myosin complex"/>
    <property type="evidence" value="ECO:0007669"/>
    <property type="project" value="TreeGrafter"/>
</dbReference>
<comment type="caution">
    <text evidence="2">The sequence shown here is derived from an EMBL/GenBank/DDBJ whole genome shotgun (WGS) entry which is preliminary data.</text>
</comment>
<evidence type="ECO:0000313" key="2">
    <source>
        <dbReference type="EMBL" id="ROL52552.1"/>
    </source>
</evidence>
<dbReference type="AlphaFoldDB" id="A0A3N0Z2M6"/>
<dbReference type="GO" id="GO:0043065">
    <property type="term" value="P:positive regulation of apoptotic process"/>
    <property type="evidence" value="ECO:0007669"/>
    <property type="project" value="TreeGrafter"/>
</dbReference>
<sequence length="224" mass="24979">MDEDEDDVCRKGLQRWPSSHVQIKPTETSGRPPLSPNGMLPCRVHEPRRFLYGNAGLLLLAPPSRSQPPDVARRENVQPMDPPAPRPAHSVETLIGQKLQLIGDQFYQEHMMISPAACAADLGRVDRLCNFIFSIRADKLRLWGFEQLIGRRHAELINSLSDDTITTSSQKPKEPGAPVVACGSGVLHASVQERRRCSGREGKSQVKQKQTAIRVPVHIMERDV</sequence>
<keyword evidence="3" id="KW-1185">Reference proteome</keyword>
<dbReference type="Proteomes" id="UP000281406">
    <property type="component" value="Unassembled WGS sequence"/>
</dbReference>
<reference evidence="2 3" key="1">
    <citation type="submission" date="2018-10" db="EMBL/GenBank/DDBJ databases">
        <title>Genome assembly for a Yunnan-Guizhou Plateau 3E fish, Anabarilius grahami (Regan), and its evolutionary and genetic applications.</title>
        <authorList>
            <person name="Jiang W."/>
        </authorList>
    </citation>
    <scope>NUCLEOTIDE SEQUENCE [LARGE SCALE GENOMIC DNA]</scope>
    <source>
        <strain evidence="2">AG-KIZ</strain>
        <tissue evidence="2">Muscle</tissue>
    </source>
</reference>
<dbReference type="OrthoDB" id="9934797at2759"/>
<dbReference type="GO" id="GO:0006915">
    <property type="term" value="P:apoptotic process"/>
    <property type="evidence" value="ECO:0007669"/>
    <property type="project" value="InterPro"/>
</dbReference>
<protein>
    <submittedName>
        <fullName evidence="2">Uncharacterized protein</fullName>
    </submittedName>
</protein>
<organism evidence="2 3">
    <name type="scientific">Anabarilius grahami</name>
    <name type="common">Kanglang fish</name>
    <name type="synonym">Barilius grahami</name>
    <dbReference type="NCBI Taxonomy" id="495550"/>
    <lineage>
        <taxon>Eukaryota</taxon>
        <taxon>Metazoa</taxon>
        <taxon>Chordata</taxon>
        <taxon>Craniata</taxon>
        <taxon>Vertebrata</taxon>
        <taxon>Euteleostomi</taxon>
        <taxon>Actinopterygii</taxon>
        <taxon>Neopterygii</taxon>
        <taxon>Teleostei</taxon>
        <taxon>Ostariophysi</taxon>
        <taxon>Cypriniformes</taxon>
        <taxon>Xenocyprididae</taxon>
        <taxon>Xenocypridinae</taxon>
        <taxon>Xenocypridinae incertae sedis</taxon>
        <taxon>Anabarilius</taxon>
    </lineage>
</organism>
<dbReference type="PANTHER" id="PTHR32014">
    <property type="entry name" value="BCL-2-MODIFYING FACTOR"/>
    <property type="match status" value="1"/>
</dbReference>